<evidence type="ECO:0000256" key="1">
    <source>
        <dbReference type="ARBA" id="ARBA00006484"/>
    </source>
</evidence>
<feature type="region of interest" description="Disordered" evidence="4">
    <location>
        <begin position="1"/>
        <end position="25"/>
    </location>
</feature>
<dbReference type="PRINTS" id="PR00080">
    <property type="entry name" value="SDRFAMILY"/>
</dbReference>
<dbReference type="PROSITE" id="PS00061">
    <property type="entry name" value="ADH_SHORT"/>
    <property type="match status" value="1"/>
</dbReference>
<gene>
    <name evidence="6" type="primary">HSD17B</name>
    <name evidence="6" type="ORF">XAC3562_300045</name>
</gene>
<dbReference type="PANTHER" id="PTHR43658:SF8">
    <property type="entry name" value="17-BETA-HYDROXYSTEROID DEHYDROGENASE 14-RELATED"/>
    <property type="match status" value="1"/>
</dbReference>
<dbReference type="PANTHER" id="PTHR43658">
    <property type="entry name" value="SHORT-CHAIN DEHYDROGENASE/REDUCTASE"/>
    <property type="match status" value="1"/>
</dbReference>
<dbReference type="InterPro" id="IPR057326">
    <property type="entry name" value="KR_dom"/>
</dbReference>
<dbReference type="AlphaFoldDB" id="A0A0U5FD07"/>
<dbReference type="Pfam" id="PF00106">
    <property type="entry name" value="adh_short"/>
    <property type="match status" value="1"/>
</dbReference>
<dbReference type="Proteomes" id="UP000052230">
    <property type="component" value="Unassembled WGS sequence"/>
</dbReference>
<dbReference type="InterPro" id="IPR036291">
    <property type="entry name" value="NAD(P)-bd_dom_sf"/>
</dbReference>
<dbReference type="GO" id="GO:0047015">
    <property type="term" value="F:3-hydroxy-2-methylbutyryl-CoA dehydrogenase activity"/>
    <property type="evidence" value="ECO:0007669"/>
    <property type="project" value="UniProtKB-EC"/>
</dbReference>
<evidence type="ECO:0000256" key="4">
    <source>
        <dbReference type="SAM" id="MobiDB-lite"/>
    </source>
</evidence>
<dbReference type="KEGG" id="xcf:J172_01997"/>
<dbReference type="GO" id="GO:0003857">
    <property type="term" value="F:(3S)-3-hydroxyacyl-CoA dehydrogenase (NAD+) activity"/>
    <property type="evidence" value="ECO:0007669"/>
    <property type="project" value="UniProtKB-EC"/>
</dbReference>
<dbReference type="FunFam" id="3.40.50.720:FF:000173">
    <property type="entry name" value="3-oxoacyl-[acyl-carrier protein] reductase"/>
    <property type="match status" value="1"/>
</dbReference>
<keyword evidence="2 6" id="KW-0560">Oxidoreductase</keyword>
<proteinExistence type="inferred from homology"/>
<name>A0A0U5FD07_XANCI</name>
<evidence type="ECO:0000259" key="5">
    <source>
        <dbReference type="SMART" id="SM00822"/>
    </source>
</evidence>
<dbReference type="InterPro" id="IPR002347">
    <property type="entry name" value="SDR_fam"/>
</dbReference>
<accession>A0A0U5FD07</accession>
<dbReference type="SUPFAM" id="SSF51735">
    <property type="entry name" value="NAD(P)-binding Rossmann-fold domains"/>
    <property type="match status" value="1"/>
</dbReference>
<dbReference type="EMBL" id="CCXZ01000123">
    <property type="protein sequence ID" value="CEG16157.1"/>
    <property type="molecule type" value="Genomic_DNA"/>
</dbReference>
<dbReference type="PRINTS" id="PR00081">
    <property type="entry name" value="GDHRDH"/>
</dbReference>
<sequence length="280" mass="28779">MADRSADRSFAATTGHQRDSGNHRMQPSSVLAIVTGGVSGLGLAVAQRLVADGGKVALFDVNADKAEAALALLGAGNAHYLATDVTDEAQVAANVAQAAQALGGLNLVVNCAGILGAGRVLGKEAPMPLATFRNTVLVNLVGSFNVAKAAADVMQHNTTGDDGERGVIVNTASVAAFEGQIGQAAYAASKGGVVGMTLPMARELARFGIRVMTIAPGVFWTPMVDGMPEAVQQSLAASIPFPSRLGQPDEYADTVAFILRNRYLNGEVIRLDGGVRLAPK</sequence>
<dbReference type="KEGG" id="xcn:J169_02003"/>
<dbReference type="KEGG" id="xcw:J162_01994"/>
<reference evidence="6 7" key="1">
    <citation type="submission" date="2014-09" db="EMBL/GenBank/DDBJ databases">
        <authorList>
            <person name="Regsiter A."/>
        </authorList>
    </citation>
    <scope>NUCLEOTIDE SEQUENCE [LARGE SCALE GENOMIC DNA]</scope>
</reference>
<dbReference type="KEGG" id="xcr:J163_01994"/>
<evidence type="ECO:0000313" key="6">
    <source>
        <dbReference type="EMBL" id="CEG16157.1"/>
    </source>
</evidence>
<evidence type="ECO:0000313" key="7">
    <source>
        <dbReference type="Proteomes" id="UP000052230"/>
    </source>
</evidence>
<comment type="caution">
    <text evidence="6">The sequence shown here is derived from an EMBL/GenBank/DDBJ whole genome shotgun (WGS) entry which is preliminary data.</text>
</comment>
<organism evidence="6 7">
    <name type="scientific">Xanthomonas citri pv. citri</name>
    <dbReference type="NCBI Taxonomy" id="611301"/>
    <lineage>
        <taxon>Bacteria</taxon>
        <taxon>Pseudomonadati</taxon>
        <taxon>Pseudomonadota</taxon>
        <taxon>Gammaproteobacteria</taxon>
        <taxon>Lysobacterales</taxon>
        <taxon>Lysobacteraceae</taxon>
        <taxon>Xanthomonas</taxon>
    </lineage>
</organism>
<dbReference type="Gene3D" id="3.40.50.720">
    <property type="entry name" value="NAD(P)-binding Rossmann-like Domain"/>
    <property type="match status" value="1"/>
</dbReference>
<dbReference type="SMART" id="SM00822">
    <property type="entry name" value="PKS_KR"/>
    <property type="match status" value="1"/>
</dbReference>
<dbReference type="InterPro" id="IPR020904">
    <property type="entry name" value="Sc_DH/Rdtase_CS"/>
</dbReference>
<protein>
    <submittedName>
        <fullName evidence="6">3-hydroxyacyl-CoA dehydrogenase type-2</fullName>
        <ecNumber evidence="6">1.1.1.178</ecNumber>
        <ecNumber evidence="6">1.1.1.35</ecNumber>
    </submittedName>
</protein>
<comment type="similarity">
    <text evidence="1 3">Belongs to the short-chain dehydrogenases/reductases (SDR) family.</text>
</comment>
<evidence type="ECO:0000256" key="3">
    <source>
        <dbReference type="RuleBase" id="RU000363"/>
    </source>
</evidence>
<dbReference type="KEGG" id="xcu:J159_01994"/>
<dbReference type="EC" id="1.1.1.178" evidence="6"/>
<keyword evidence="7" id="KW-1185">Reference proteome</keyword>
<feature type="domain" description="Ketoreductase" evidence="5">
    <location>
        <begin position="30"/>
        <end position="223"/>
    </location>
</feature>
<dbReference type="EC" id="1.1.1.35" evidence="6"/>
<evidence type="ECO:0000256" key="2">
    <source>
        <dbReference type="ARBA" id="ARBA00023002"/>
    </source>
</evidence>